<proteinExistence type="predicted"/>
<dbReference type="EMBL" id="QGKY02001015">
    <property type="protein sequence ID" value="KAF2573344.1"/>
    <property type="molecule type" value="Genomic_DNA"/>
</dbReference>
<accession>A0A8S9IUD5</accession>
<reference evidence="1" key="1">
    <citation type="submission" date="2019-12" db="EMBL/GenBank/DDBJ databases">
        <title>Genome sequencing and annotation of Brassica cretica.</title>
        <authorList>
            <person name="Studholme D.J."/>
            <person name="Sarris P.F."/>
        </authorList>
    </citation>
    <scope>NUCLEOTIDE SEQUENCE</scope>
    <source>
        <strain evidence="1">PFS-102/07</strain>
        <tissue evidence="1">Leaf</tissue>
    </source>
</reference>
<protein>
    <submittedName>
        <fullName evidence="1">Uncharacterized protein</fullName>
    </submittedName>
</protein>
<gene>
    <name evidence="1" type="ORF">F2Q70_00004305</name>
</gene>
<sequence>MEQNPRIKIRPSASLHDLTILHLAPLSVAKISSPGKSSWSSLAPLDRPWLFLDAKKVFDDMLIHFRKSNDTKIETWITKTENIGSSLNAARKAEMSRKNQYSCYSKWADLHKKSKGK</sequence>
<comment type="caution">
    <text evidence="1">The sequence shown here is derived from an EMBL/GenBank/DDBJ whole genome shotgun (WGS) entry which is preliminary data.</text>
</comment>
<dbReference type="AlphaFoldDB" id="A0A8S9IUD5"/>
<organism evidence="1">
    <name type="scientific">Brassica cretica</name>
    <name type="common">Mustard</name>
    <dbReference type="NCBI Taxonomy" id="69181"/>
    <lineage>
        <taxon>Eukaryota</taxon>
        <taxon>Viridiplantae</taxon>
        <taxon>Streptophyta</taxon>
        <taxon>Embryophyta</taxon>
        <taxon>Tracheophyta</taxon>
        <taxon>Spermatophyta</taxon>
        <taxon>Magnoliopsida</taxon>
        <taxon>eudicotyledons</taxon>
        <taxon>Gunneridae</taxon>
        <taxon>Pentapetalae</taxon>
        <taxon>rosids</taxon>
        <taxon>malvids</taxon>
        <taxon>Brassicales</taxon>
        <taxon>Brassicaceae</taxon>
        <taxon>Brassiceae</taxon>
        <taxon>Brassica</taxon>
    </lineage>
</organism>
<name>A0A8S9IUD5_BRACR</name>
<evidence type="ECO:0000313" key="1">
    <source>
        <dbReference type="EMBL" id="KAF2573344.1"/>
    </source>
</evidence>